<accession>A0A1R3XDQ8</accession>
<keyword evidence="3" id="KW-1185">Reference proteome</keyword>
<gene>
    <name evidence="2" type="ORF">SAMN05444128_2042</name>
</gene>
<evidence type="ECO:0000256" key="1">
    <source>
        <dbReference type="SAM" id="SignalP"/>
    </source>
</evidence>
<reference evidence="3" key="1">
    <citation type="submission" date="2017-01" db="EMBL/GenBank/DDBJ databases">
        <authorList>
            <person name="Varghese N."/>
            <person name="Submissions S."/>
        </authorList>
    </citation>
    <scope>NUCLEOTIDE SEQUENCE [LARGE SCALE GENOMIC DNA]</scope>
    <source>
        <strain evidence="3">LP100</strain>
    </source>
</reference>
<feature type="chain" id="PRO_5012593801" description="Lipoprotein" evidence="1">
    <location>
        <begin position="25"/>
        <end position="165"/>
    </location>
</feature>
<evidence type="ECO:0000313" key="2">
    <source>
        <dbReference type="EMBL" id="SIT89524.1"/>
    </source>
</evidence>
<feature type="signal peptide" evidence="1">
    <location>
        <begin position="1"/>
        <end position="24"/>
    </location>
</feature>
<sequence length="165" mass="18784">MVFSQCRRMIMVMLLAALGMAATACEKEEGDVIINTAIELRFTDAIGHNLLDPATPNAFSQEEIELYYLVNGERKLTLDGSLDYPKHFFVFQAGTQHIMRLFPSLHEENMRTQTYIRLSETDTDTISCAIKRWGKGNQSAAVTKVWYNNELVWEGTGPRYVEVVK</sequence>
<proteinExistence type="predicted"/>
<dbReference type="PROSITE" id="PS51257">
    <property type="entry name" value="PROKAR_LIPOPROTEIN"/>
    <property type="match status" value="1"/>
</dbReference>
<protein>
    <recommendedName>
        <fullName evidence="4">Lipoprotein</fullName>
    </recommendedName>
</protein>
<evidence type="ECO:0008006" key="4">
    <source>
        <dbReference type="Google" id="ProtNLM"/>
    </source>
</evidence>
<keyword evidence="1" id="KW-0732">Signal</keyword>
<organism evidence="2 3">
    <name type="scientific">Pontibacter indicus</name>
    <dbReference type="NCBI Taxonomy" id="1317125"/>
    <lineage>
        <taxon>Bacteria</taxon>
        <taxon>Pseudomonadati</taxon>
        <taxon>Bacteroidota</taxon>
        <taxon>Cytophagia</taxon>
        <taxon>Cytophagales</taxon>
        <taxon>Hymenobacteraceae</taxon>
        <taxon>Pontibacter</taxon>
    </lineage>
</organism>
<evidence type="ECO:0000313" key="3">
    <source>
        <dbReference type="Proteomes" id="UP000187181"/>
    </source>
</evidence>
<dbReference type="AlphaFoldDB" id="A0A1R3XDQ8"/>
<dbReference type="EMBL" id="FTPP01000002">
    <property type="protein sequence ID" value="SIT89524.1"/>
    <property type="molecule type" value="Genomic_DNA"/>
</dbReference>
<dbReference type="Proteomes" id="UP000187181">
    <property type="component" value="Unassembled WGS sequence"/>
</dbReference>
<name>A0A1R3XDQ8_9BACT</name>